<sequence length="68" mass="7372">MSERTLADQLGSVPGGIEALADEHKRDLGRAVHEARRRQSAALARAGDESLRYVPALLRPAIRKVVGL</sequence>
<gene>
    <name evidence="1" type="ORF">ACFSXZ_29130</name>
</gene>
<proteinExistence type="predicted"/>
<accession>A0ABW5G0M6</accession>
<name>A0ABW5G0M6_9PSEU</name>
<dbReference type="EMBL" id="JBHUKR010000018">
    <property type="protein sequence ID" value="MFD2420402.1"/>
    <property type="molecule type" value="Genomic_DNA"/>
</dbReference>
<organism evidence="1 2">
    <name type="scientific">Amycolatopsis pigmentata</name>
    <dbReference type="NCBI Taxonomy" id="450801"/>
    <lineage>
        <taxon>Bacteria</taxon>
        <taxon>Bacillati</taxon>
        <taxon>Actinomycetota</taxon>
        <taxon>Actinomycetes</taxon>
        <taxon>Pseudonocardiales</taxon>
        <taxon>Pseudonocardiaceae</taxon>
        <taxon>Amycolatopsis</taxon>
    </lineage>
</organism>
<evidence type="ECO:0000313" key="1">
    <source>
        <dbReference type="EMBL" id="MFD2420402.1"/>
    </source>
</evidence>
<reference evidence="2" key="1">
    <citation type="journal article" date="2019" name="Int. J. Syst. Evol. Microbiol.">
        <title>The Global Catalogue of Microorganisms (GCM) 10K type strain sequencing project: providing services to taxonomists for standard genome sequencing and annotation.</title>
        <authorList>
            <consortium name="The Broad Institute Genomics Platform"/>
            <consortium name="The Broad Institute Genome Sequencing Center for Infectious Disease"/>
            <person name="Wu L."/>
            <person name="Ma J."/>
        </authorList>
    </citation>
    <scope>NUCLEOTIDE SEQUENCE [LARGE SCALE GENOMIC DNA]</scope>
    <source>
        <strain evidence="2">CGMCC 4.7645</strain>
    </source>
</reference>
<comment type="caution">
    <text evidence="1">The sequence shown here is derived from an EMBL/GenBank/DDBJ whole genome shotgun (WGS) entry which is preliminary data.</text>
</comment>
<dbReference type="RefSeq" id="WP_378268433.1">
    <property type="nucleotide sequence ID" value="NZ_JBHUKR010000018.1"/>
</dbReference>
<dbReference type="Proteomes" id="UP001597417">
    <property type="component" value="Unassembled WGS sequence"/>
</dbReference>
<keyword evidence="2" id="KW-1185">Reference proteome</keyword>
<evidence type="ECO:0000313" key="2">
    <source>
        <dbReference type="Proteomes" id="UP001597417"/>
    </source>
</evidence>
<protein>
    <submittedName>
        <fullName evidence="1">Uncharacterized protein</fullName>
    </submittedName>
</protein>